<comment type="caution">
    <text evidence="2">The sequence shown here is derived from an EMBL/GenBank/DDBJ whole genome shotgun (WGS) entry which is preliminary data.</text>
</comment>
<keyword evidence="1" id="KW-0812">Transmembrane</keyword>
<evidence type="ECO:0000256" key="1">
    <source>
        <dbReference type="SAM" id="Phobius"/>
    </source>
</evidence>
<sequence>MHMKCPENDTFHLSCCVLPLAGMLLWASAFVSFIFALVSLGGFWWGILSVEWFDIAQTIGILAIGLKLGLLIRIHQCNGNQ</sequence>
<accession>A0A1G2K2Y7</accession>
<reference evidence="2 3" key="1">
    <citation type="journal article" date="2016" name="Nat. Commun.">
        <title>Thousands of microbial genomes shed light on interconnected biogeochemical processes in an aquifer system.</title>
        <authorList>
            <person name="Anantharaman K."/>
            <person name="Brown C.T."/>
            <person name="Hug L.A."/>
            <person name="Sharon I."/>
            <person name="Castelle C.J."/>
            <person name="Probst A.J."/>
            <person name="Thomas B.C."/>
            <person name="Singh A."/>
            <person name="Wilkins M.J."/>
            <person name="Karaoz U."/>
            <person name="Brodie E.L."/>
            <person name="Williams K.H."/>
            <person name="Hubbard S.S."/>
            <person name="Banfield J.F."/>
        </authorList>
    </citation>
    <scope>NUCLEOTIDE SEQUENCE [LARGE SCALE GENOMIC DNA]</scope>
</reference>
<evidence type="ECO:0000313" key="3">
    <source>
        <dbReference type="Proteomes" id="UP000177152"/>
    </source>
</evidence>
<gene>
    <name evidence="2" type="ORF">A2633_04880</name>
</gene>
<feature type="transmembrane region" description="Helical" evidence="1">
    <location>
        <begin position="12"/>
        <end position="37"/>
    </location>
</feature>
<keyword evidence="1" id="KW-1133">Transmembrane helix</keyword>
<dbReference type="AlphaFoldDB" id="A0A1G2K2Y7"/>
<dbReference type="Proteomes" id="UP000177152">
    <property type="component" value="Unassembled WGS sequence"/>
</dbReference>
<proteinExistence type="predicted"/>
<name>A0A1G2K2Y7_9BACT</name>
<dbReference type="EMBL" id="MHQC01000050">
    <property type="protein sequence ID" value="OGZ93784.1"/>
    <property type="molecule type" value="Genomic_DNA"/>
</dbReference>
<organism evidence="2 3">
    <name type="scientific">Candidatus Sungbacteria bacterium RIFCSPHIGHO2_01_FULL_47_32</name>
    <dbReference type="NCBI Taxonomy" id="1802264"/>
    <lineage>
        <taxon>Bacteria</taxon>
        <taxon>Candidatus Sungiibacteriota</taxon>
    </lineage>
</organism>
<protein>
    <submittedName>
        <fullName evidence="2">Uncharacterized protein</fullName>
    </submittedName>
</protein>
<evidence type="ECO:0000313" key="2">
    <source>
        <dbReference type="EMBL" id="OGZ93784.1"/>
    </source>
</evidence>
<keyword evidence="1" id="KW-0472">Membrane</keyword>
<feature type="transmembrane region" description="Helical" evidence="1">
    <location>
        <begin position="43"/>
        <end position="66"/>
    </location>
</feature>